<accession>A0A4Q2D7G6</accession>
<dbReference type="Proteomes" id="UP000290288">
    <property type="component" value="Unassembled WGS sequence"/>
</dbReference>
<keyword evidence="4" id="KW-1185">Reference proteome</keyword>
<evidence type="ECO:0000256" key="1">
    <source>
        <dbReference type="SAM" id="MobiDB-lite"/>
    </source>
</evidence>
<sequence length="294" mass="31897">MAPRAVWSATDDGTLIATLGDQKANGWMTSNSSWHSDAWVAAEKALEDSEKASGGAKKTASSCHHRWTNLKKEWNIVRTLRGMSGSGWDQEKGVVTASDDVWDKLLEAHPNYRKWCTASFPHYDLMDDLVNGTVATGQTAFHPSAAPPPTTNTATQHDTQPVSDGDDDNHEETPAALSPTPLKRRVSALENDLSASSRKRKKISPAAEGISSMASAIAHLGDRLGGPVSASPERRREAIQLIIKDGELDSDDEADAFQLIRQDSRIADTVLATTPKAKQSRYIRVELSNTRAGN</sequence>
<dbReference type="PANTHER" id="PTHR46929:SF3">
    <property type="entry name" value="MYB_SANT-LIKE DOMAIN-CONTAINING PROTEIN"/>
    <property type="match status" value="1"/>
</dbReference>
<evidence type="ECO:0000259" key="2">
    <source>
        <dbReference type="Pfam" id="PF12776"/>
    </source>
</evidence>
<feature type="domain" description="Myb/SANT-like" evidence="2">
    <location>
        <begin position="7"/>
        <end position="104"/>
    </location>
</feature>
<dbReference type="Pfam" id="PF12776">
    <property type="entry name" value="Myb_DNA-bind_3"/>
    <property type="match status" value="1"/>
</dbReference>
<reference evidence="3 4" key="1">
    <citation type="submission" date="2019-01" db="EMBL/GenBank/DDBJ databases">
        <title>Draft genome sequence of Psathyrella aberdarensis IHI B618.</title>
        <authorList>
            <person name="Buettner E."/>
            <person name="Kellner H."/>
        </authorList>
    </citation>
    <scope>NUCLEOTIDE SEQUENCE [LARGE SCALE GENOMIC DNA]</scope>
    <source>
        <strain evidence="3 4">IHI B618</strain>
    </source>
</reference>
<dbReference type="EMBL" id="SDEE01000760">
    <property type="protein sequence ID" value="RXW14125.1"/>
    <property type="molecule type" value="Genomic_DNA"/>
</dbReference>
<evidence type="ECO:0000313" key="3">
    <source>
        <dbReference type="EMBL" id="RXW14125.1"/>
    </source>
</evidence>
<dbReference type="STRING" id="2316362.A0A4Q2D7G6"/>
<dbReference type="PANTHER" id="PTHR46929">
    <property type="entry name" value="EXPRESSED PROTEIN"/>
    <property type="match status" value="1"/>
</dbReference>
<organism evidence="3 4">
    <name type="scientific">Candolleomyces aberdarensis</name>
    <dbReference type="NCBI Taxonomy" id="2316362"/>
    <lineage>
        <taxon>Eukaryota</taxon>
        <taxon>Fungi</taxon>
        <taxon>Dikarya</taxon>
        <taxon>Basidiomycota</taxon>
        <taxon>Agaricomycotina</taxon>
        <taxon>Agaricomycetes</taxon>
        <taxon>Agaricomycetidae</taxon>
        <taxon>Agaricales</taxon>
        <taxon>Agaricineae</taxon>
        <taxon>Psathyrellaceae</taxon>
        <taxon>Candolleomyces</taxon>
    </lineage>
</organism>
<gene>
    <name evidence="3" type="ORF">EST38_g11728</name>
</gene>
<name>A0A4Q2D7G6_9AGAR</name>
<evidence type="ECO:0000313" key="4">
    <source>
        <dbReference type="Proteomes" id="UP000290288"/>
    </source>
</evidence>
<feature type="region of interest" description="Disordered" evidence="1">
    <location>
        <begin position="139"/>
        <end position="207"/>
    </location>
</feature>
<dbReference type="InterPro" id="IPR024752">
    <property type="entry name" value="Myb/SANT-like_dom"/>
</dbReference>
<dbReference type="AlphaFoldDB" id="A0A4Q2D7G6"/>
<protein>
    <recommendedName>
        <fullName evidence="2">Myb/SANT-like domain-containing protein</fullName>
    </recommendedName>
</protein>
<proteinExistence type="predicted"/>
<dbReference type="OrthoDB" id="3366674at2759"/>
<comment type="caution">
    <text evidence="3">The sequence shown here is derived from an EMBL/GenBank/DDBJ whole genome shotgun (WGS) entry which is preliminary data.</text>
</comment>